<proteinExistence type="predicted"/>
<dbReference type="InterPro" id="IPR025314">
    <property type="entry name" value="DUF4219"/>
</dbReference>
<gene>
    <name evidence="2" type="ORF">WH47_07721</name>
</gene>
<keyword evidence="3" id="KW-1185">Reference proteome</keyword>
<dbReference type="Proteomes" id="UP000053825">
    <property type="component" value="Unassembled WGS sequence"/>
</dbReference>
<name>A0A0L7QQ73_9HYME</name>
<dbReference type="Pfam" id="PF13961">
    <property type="entry name" value="DUF4219"/>
    <property type="match status" value="1"/>
</dbReference>
<accession>A0A0L7QQ73</accession>
<protein>
    <recommendedName>
        <fullName evidence="1">DUF4219 domain-containing protein</fullName>
    </recommendedName>
</protein>
<reference evidence="2 3" key="1">
    <citation type="submission" date="2015-07" db="EMBL/GenBank/DDBJ databases">
        <title>The genome of Habropoda laboriosa.</title>
        <authorList>
            <person name="Pan H."/>
            <person name="Kapheim K."/>
        </authorList>
    </citation>
    <scope>NUCLEOTIDE SEQUENCE [LARGE SCALE GENOMIC DNA]</scope>
    <source>
        <strain evidence="2">0110345459</strain>
    </source>
</reference>
<feature type="domain" description="DUF4219" evidence="1">
    <location>
        <begin position="4"/>
        <end position="30"/>
    </location>
</feature>
<organism evidence="2 3">
    <name type="scientific">Habropoda laboriosa</name>
    <dbReference type="NCBI Taxonomy" id="597456"/>
    <lineage>
        <taxon>Eukaryota</taxon>
        <taxon>Metazoa</taxon>
        <taxon>Ecdysozoa</taxon>
        <taxon>Arthropoda</taxon>
        <taxon>Hexapoda</taxon>
        <taxon>Insecta</taxon>
        <taxon>Pterygota</taxon>
        <taxon>Neoptera</taxon>
        <taxon>Endopterygota</taxon>
        <taxon>Hymenoptera</taxon>
        <taxon>Apocrita</taxon>
        <taxon>Aculeata</taxon>
        <taxon>Apoidea</taxon>
        <taxon>Anthophila</taxon>
        <taxon>Apidae</taxon>
        <taxon>Habropoda</taxon>
    </lineage>
</organism>
<evidence type="ECO:0000313" key="3">
    <source>
        <dbReference type="Proteomes" id="UP000053825"/>
    </source>
</evidence>
<evidence type="ECO:0000313" key="2">
    <source>
        <dbReference type="EMBL" id="KOC60641.1"/>
    </source>
</evidence>
<sequence>MEPLTGDNYDTWVIQMKAFMCRVDLLDYVNGTILKPAVISAWKNVLTDGGRKDKKAMSEIILNMHLSQLKHVKSVDTSHTDCSRS</sequence>
<dbReference type="AlphaFoldDB" id="A0A0L7QQ73"/>
<evidence type="ECO:0000259" key="1">
    <source>
        <dbReference type="Pfam" id="PF13961"/>
    </source>
</evidence>
<dbReference type="EMBL" id="KQ414805">
    <property type="protein sequence ID" value="KOC60641.1"/>
    <property type="molecule type" value="Genomic_DNA"/>
</dbReference>